<feature type="region of interest" description="Disordered" evidence="1">
    <location>
        <begin position="230"/>
        <end position="314"/>
    </location>
</feature>
<evidence type="ECO:0000313" key="3">
    <source>
        <dbReference type="EMBL" id="KAG0280874.1"/>
    </source>
</evidence>
<feature type="compositionally biased region" description="Polar residues" evidence="1">
    <location>
        <begin position="512"/>
        <end position="526"/>
    </location>
</feature>
<keyword evidence="2" id="KW-0812">Transmembrane</keyword>
<keyword evidence="4" id="KW-1185">Reference proteome</keyword>
<feature type="compositionally biased region" description="Acidic residues" evidence="1">
    <location>
        <begin position="268"/>
        <end position="279"/>
    </location>
</feature>
<proteinExistence type="predicted"/>
<dbReference type="AlphaFoldDB" id="A0AAD4DN16"/>
<keyword evidence="2" id="KW-1133">Transmembrane helix</keyword>
<name>A0AAD4DN16_9FUNG</name>
<evidence type="ECO:0000256" key="1">
    <source>
        <dbReference type="SAM" id="MobiDB-lite"/>
    </source>
</evidence>
<feature type="region of interest" description="Disordered" evidence="1">
    <location>
        <begin position="491"/>
        <end position="526"/>
    </location>
</feature>
<comment type="caution">
    <text evidence="3">The sequence shown here is derived from an EMBL/GenBank/DDBJ whole genome shotgun (WGS) entry which is preliminary data.</text>
</comment>
<sequence length="573" mass="62365">MTLGWSLTYFDTYLFDSVSALIYCMDYTGPDYNIWREVSTLFTNNASVNTLGRYLFKLPNCGPNVGAAAVRVVAQGFNGSLQQEDACVFEVEPLSIMTPDPPIVTTSAFEKTGPTTTLTTQIIPTNPLIVPTNTGTPVVPTKPTEAVTTTGVPQVTNTPDPSSKVDPNTGSSTGSTGGRGGGSPPIGPTVEKNDTSSTLKATLLSVGVFAGLAAVVVPLLVMRHRRMRRRNRQLASGVEAAVAGGAGKEAKKRRLGRKPQEGYFYKMEDDDEDDDDDNSDMQSSGDVEKQYATAAATTASNADGTETRDKSPAVGAGVGELDAVTVPQMAFIGDTTMASYHKRRSSMMIRRWFETERRLEGHSPTRGLDDYDGSDSYGYDEGSIFGDQTSQSRDSDSRMADILSLRTTGSVEGTTGGTMDTSRHHLYEQYGEQQQYRRDTLNTSFGGGSTRTMTPSISSAADSFPFSEEEFLERMHLQQLQVQLQHEYYAQQQREQRHHDHDDGSMMDSRRTSSVPSLTSTNDPFKTFDSNEIVLDDQHLDPFADPVDSRCCTPSPAPSLRVPTGFDTSSTTN</sequence>
<organism evidence="3 4">
    <name type="scientific">Linnemannia exigua</name>
    <dbReference type="NCBI Taxonomy" id="604196"/>
    <lineage>
        <taxon>Eukaryota</taxon>
        <taxon>Fungi</taxon>
        <taxon>Fungi incertae sedis</taxon>
        <taxon>Mucoromycota</taxon>
        <taxon>Mortierellomycotina</taxon>
        <taxon>Mortierellomycetes</taxon>
        <taxon>Mortierellales</taxon>
        <taxon>Mortierellaceae</taxon>
        <taxon>Linnemannia</taxon>
    </lineage>
</organism>
<accession>A0AAD4DN16</accession>
<evidence type="ECO:0000256" key="2">
    <source>
        <dbReference type="SAM" id="Phobius"/>
    </source>
</evidence>
<feature type="region of interest" description="Disordered" evidence="1">
    <location>
        <begin position="546"/>
        <end position="573"/>
    </location>
</feature>
<feature type="region of interest" description="Disordered" evidence="1">
    <location>
        <begin position="126"/>
        <end position="194"/>
    </location>
</feature>
<feature type="compositionally biased region" description="Low complexity" evidence="1">
    <location>
        <begin position="126"/>
        <end position="144"/>
    </location>
</feature>
<dbReference type="Proteomes" id="UP001194580">
    <property type="component" value="Unassembled WGS sequence"/>
</dbReference>
<keyword evidence="2" id="KW-0472">Membrane</keyword>
<feature type="transmembrane region" description="Helical" evidence="2">
    <location>
        <begin position="201"/>
        <end position="222"/>
    </location>
</feature>
<feature type="compositionally biased region" description="Polar residues" evidence="1">
    <location>
        <begin position="146"/>
        <end position="161"/>
    </location>
</feature>
<dbReference type="EMBL" id="JAAAIL010000043">
    <property type="protein sequence ID" value="KAG0280874.1"/>
    <property type="molecule type" value="Genomic_DNA"/>
</dbReference>
<gene>
    <name evidence="3" type="ORF">BGZ95_008301</name>
</gene>
<evidence type="ECO:0000313" key="4">
    <source>
        <dbReference type="Proteomes" id="UP001194580"/>
    </source>
</evidence>
<feature type="compositionally biased region" description="Gly residues" evidence="1">
    <location>
        <begin position="175"/>
        <end position="184"/>
    </location>
</feature>
<reference evidence="3" key="1">
    <citation type="journal article" date="2020" name="Fungal Divers.">
        <title>Resolving the Mortierellaceae phylogeny through synthesis of multi-gene phylogenetics and phylogenomics.</title>
        <authorList>
            <person name="Vandepol N."/>
            <person name="Liber J."/>
            <person name="Desiro A."/>
            <person name="Na H."/>
            <person name="Kennedy M."/>
            <person name="Barry K."/>
            <person name="Grigoriev I.V."/>
            <person name="Miller A.N."/>
            <person name="O'Donnell K."/>
            <person name="Stajich J.E."/>
            <person name="Bonito G."/>
        </authorList>
    </citation>
    <scope>NUCLEOTIDE SEQUENCE</scope>
    <source>
        <strain evidence="3">NRRL 28262</strain>
    </source>
</reference>
<protein>
    <submittedName>
        <fullName evidence="3">Uncharacterized protein</fullName>
    </submittedName>
</protein>
<feature type="compositionally biased region" description="Basic and acidic residues" evidence="1">
    <location>
        <begin position="494"/>
        <end position="511"/>
    </location>
</feature>